<keyword evidence="7 8" id="KW-0472">Membrane</keyword>
<feature type="transmembrane region" description="Helical" evidence="8">
    <location>
        <begin position="197"/>
        <end position="213"/>
    </location>
</feature>
<gene>
    <name evidence="9" type="ORF">HMPREF0769_10417</name>
</gene>
<comment type="caution">
    <text evidence="9">The sequence shown here is derived from an EMBL/GenBank/DDBJ whole genome shotgun (WGS) entry which is preliminary data.</text>
</comment>
<keyword evidence="5 8" id="KW-0812">Transmembrane</keyword>
<feature type="transmembrane region" description="Helical" evidence="8">
    <location>
        <begin position="140"/>
        <end position="160"/>
    </location>
</feature>
<protein>
    <submittedName>
        <fullName evidence="9">Putative azaleucine resistance protein AzlC</fullName>
    </submittedName>
</protein>
<sequence length="238" mass="26055">MKKEVIEMTTHLSFRQGVQECIPTLLGYAGVGISFGIVASSQNFSILEIILLCLVIYAGAAQFIMCALFIAGTPISAIVLTVFIVNSRMFLLSMSLAPNFKTYGFWNRVGLGSLVTDETFGVAITPYLKGEAINDRWMHGLNITAYLFWVIPCVAGALFGEYISNPQALGLDFAITAMFIFLAIAQFESITKSRLRIYIVLIIAVIVMMLSLSMFMPSYLAILIAATISAALGVMMER</sequence>
<proteinExistence type="inferred from homology"/>
<name>A0A0E1XCW5_STAAU</name>
<evidence type="ECO:0000256" key="6">
    <source>
        <dbReference type="ARBA" id="ARBA00022989"/>
    </source>
</evidence>
<keyword evidence="3" id="KW-0813">Transport</keyword>
<dbReference type="GO" id="GO:0005886">
    <property type="term" value="C:plasma membrane"/>
    <property type="evidence" value="ECO:0007669"/>
    <property type="project" value="UniProtKB-SubCell"/>
</dbReference>
<evidence type="ECO:0000256" key="1">
    <source>
        <dbReference type="ARBA" id="ARBA00004651"/>
    </source>
</evidence>
<comment type="similarity">
    <text evidence="2">Belongs to the AzlC family.</text>
</comment>
<evidence type="ECO:0000256" key="8">
    <source>
        <dbReference type="SAM" id="Phobius"/>
    </source>
</evidence>
<evidence type="ECO:0000256" key="5">
    <source>
        <dbReference type="ARBA" id="ARBA00022692"/>
    </source>
</evidence>
<feature type="transmembrane region" description="Helical" evidence="8">
    <location>
        <begin position="46"/>
        <end position="70"/>
    </location>
</feature>
<feature type="transmembrane region" description="Helical" evidence="8">
    <location>
        <begin position="219"/>
        <end position="236"/>
    </location>
</feature>
<evidence type="ECO:0000313" key="9">
    <source>
        <dbReference type="EMBL" id="EFH96415.1"/>
    </source>
</evidence>
<dbReference type="InterPro" id="IPR011606">
    <property type="entry name" value="Brnchd-chn_aa_trnsp_permease"/>
</dbReference>
<dbReference type="GO" id="GO:1903785">
    <property type="term" value="P:L-valine transmembrane transport"/>
    <property type="evidence" value="ECO:0007669"/>
    <property type="project" value="TreeGrafter"/>
</dbReference>
<evidence type="ECO:0000256" key="3">
    <source>
        <dbReference type="ARBA" id="ARBA00022448"/>
    </source>
</evidence>
<reference evidence="9" key="1">
    <citation type="submission" date="2010-05" db="EMBL/GenBank/DDBJ databases">
        <authorList>
            <person name="Muzny D."/>
            <person name="Qin X."/>
            <person name="Buhay C."/>
            <person name="Dugan-Rocha S."/>
            <person name="Ding Y."/>
            <person name="Chen G."/>
            <person name="Hawes A."/>
            <person name="Holder M."/>
            <person name="Jhangiani S."/>
            <person name="Johnson A."/>
            <person name="Khan Z."/>
            <person name="Li Z."/>
            <person name="Liu W."/>
            <person name="Liu X."/>
            <person name="Perez L."/>
            <person name="Shen H."/>
            <person name="Wang Q."/>
            <person name="Watt J."/>
            <person name="Xi L."/>
            <person name="Xin Y."/>
            <person name="Zhou J."/>
            <person name="Deng J."/>
            <person name="Jiang H."/>
            <person name="Liu Y."/>
            <person name="Qu J."/>
            <person name="Song X.-Z."/>
            <person name="Zhang L."/>
            <person name="Villasana D."/>
            <person name="Johnson A."/>
            <person name="Liu J."/>
            <person name="Liyanage D."/>
            <person name="Lorensuhewa L."/>
            <person name="Robinson T."/>
            <person name="Song A."/>
            <person name="Song B.-B."/>
            <person name="Dinh H."/>
            <person name="Thornton R."/>
            <person name="Coyle M."/>
            <person name="Francisco L."/>
            <person name="Jackson L."/>
            <person name="Javaid M."/>
            <person name="Korchina V."/>
            <person name="Kovar C."/>
            <person name="Mata R."/>
            <person name="Mathew T."/>
            <person name="Ngo R."/>
            <person name="Nguyen L."/>
            <person name="Nguyen N."/>
            <person name="Okwuonu G."/>
            <person name="Ongeri F."/>
            <person name="Pham C."/>
            <person name="Simmons D."/>
            <person name="Wilczek-Boney K."/>
            <person name="Hale W."/>
            <person name="Jakkamsetti A."/>
            <person name="Pham P."/>
            <person name="Ruth R."/>
            <person name="San Lucas F."/>
            <person name="Warren J."/>
            <person name="Zhang J."/>
            <person name="Zhao Z."/>
            <person name="Zhou C."/>
            <person name="Zhu D."/>
            <person name="Lee S."/>
            <person name="Bess C."/>
            <person name="Blankenburg K."/>
            <person name="Forbes L."/>
            <person name="Fu Q."/>
            <person name="Gubbala S."/>
            <person name="Hirani K."/>
            <person name="Jayaseelan J.C."/>
            <person name="Lara F."/>
            <person name="Munidasa M."/>
            <person name="Palculict T."/>
            <person name="Patil S."/>
            <person name="Pu L.-L."/>
            <person name="Saada N."/>
            <person name="Tang L."/>
            <person name="Weissenberger G."/>
            <person name="Zhu Y."/>
            <person name="Hemphill L."/>
            <person name="Shang Y."/>
            <person name="Youmans B."/>
            <person name="Ayvaz T."/>
            <person name="Ross M."/>
            <person name="Santibanez J."/>
            <person name="Aqrawi P."/>
            <person name="Gross S."/>
            <person name="Joshi V."/>
            <person name="Fowler G."/>
            <person name="Nazareth L."/>
            <person name="Reid J."/>
            <person name="Worley K."/>
            <person name="Petrosino J."/>
            <person name="Highlander S."/>
            <person name="Gibbs R."/>
        </authorList>
    </citation>
    <scope>NUCLEOTIDE SEQUENCE [LARGE SCALE GENOMIC DNA]</scope>
    <source>
        <strain evidence="9">MN8</strain>
    </source>
</reference>
<feature type="transmembrane region" description="Helical" evidence="8">
    <location>
        <begin position="166"/>
        <end position="185"/>
    </location>
</feature>
<dbReference type="Proteomes" id="UP000003455">
    <property type="component" value="Chromosome"/>
</dbReference>
<dbReference type="HOGENOM" id="CLU_065777_3_0_9"/>
<evidence type="ECO:0000256" key="2">
    <source>
        <dbReference type="ARBA" id="ARBA00010735"/>
    </source>
</evidence>
<accession>A0A0E1XCW5</accession>
<dbReference type="PANTHER" id="PTHR34979:SF1">
    <property type="entry name" value="INNER MEMBRANE PROTEIN YGAZ"/>
    <property type="match status" value="1"/>
</dbReference>
<keyword evidence="6 8" id="KW-1133">Transmembrane helix</keyword>
<evidence type="ECO:0000256" key="4">
    <source>
        <dbReference type="ARBA" id="ARBA00022475"/>
    </source>
</evidence>
<evidence type="ECO:0000256" key="7">
    <source>
        <dbReference type="ARBA" id="ARBA00023136"/>
    </source>
</evidence>
<organism evidence="9">
    <name type="scientific">Staphylococcus aureus subsp. aureus MN8</name>
    <dbReference type="NCBI Taxonomy" id="548470"/>
    <lineage>
        <taxon>Bacteria</taxon>
        <taxon>Bacillati</taxon>
        <taxon>Bacillota</taxon>
        <taxon>Bacilli</taxon>
        <taxon>Bacillales</taxon>
        <taxon>Staphylococcaceae</taxon>
        <taxon>Staphylococcus</taxon>
    </lineage>
</organism>
<comment type="subcellular location">
    <subcellularLocation>
        <location evidence="1">Cell membrane</location>
        <topology evidence="1">Multi-pass membrane protein</topology>
    </subcellularLocation>
</comment>
<dbReference type="AlphaFoldDB" id="A0A0E1XCW5"/>
<dbReference type="PANTHER" id="PTHR34979">
    <property type="entry name" value="INNER MEMBRANE PROTEIN YGAZ"/>
    <property type="match status" value="1"/>
</dbReference>
<dbReference type="Pfam" id="PF03591">
    <property type="entry name" value="AzlC"/>
    <property type="match status" value="1"/>
</dbReference>
<keyword evidence="4" id="KW-1003">Cell membrane</keyword>
<feature type="transmembrane region" description="Helical" evidence="8">
    <location>
        <begin position="77"/>
        <end position="97"/>
    </location>
</feature>
<dbReference type="EMBL" id="ACJA02000001">
    <property type="protein sequence ID" value="EFH96415.1"/>
    <property type="molecule type" value="Genomic_DNA"/>
</dbReference>